<dbReference type="Pfam" id="PF00106">
    <property type="entry name" value="adh_short"/>
    <property type="match status" value="1"/>
</dbReference>
<dbReference type="InterPro" id="IPR002347">
    <property type="entry name" value="SDR_fam"/>
</dbReference>
<keyword evidence="2" id="KW-0560">Oxidoreductase</keyword>
<dbReference type="PRINTS" id="PR00081">
    <property type="entry name" value="GDHRDH"/>
</dbReference>
<reference evidence="3 4" key="1">
    <citation type="submission" date="2019-04" db="EMBL/GenBank/DDBJ databases">
        <title>High contiguity whole genome sequence and gene annotation resource for two Venturia nashicola isolates.</title>
        <authorList>
            <person name="Prokchorchik M."/>
            <person name="Won K."/>
            <person name="Lee Y."/>
            <person name="Choi E.D."/>
            <person name="Segonzac C."/>
            <person name="Sohn K.H."/>
        </authorList>
    </citation>
    <scope>NUCLEOTIDE SEQUENCE [LARGE SCALE GENOMIC DNA]</scope>
    <source>
        <strain evidence="3 4">PRI2</strain>
    </source>
</reference>
<dbReference type="SUPFAM" id="SSF51735">
    <property type="entry name" value="NAD(P)-binding Rossmann-fold domains"/>
    <property type="match status" value="1"/>
</dbReference>
<evidence type="ECO:0000313" key="4">
    <source>
        <dbReference type="Proteomes" id="UP000298493"/>
    </source>
</evidence>
<name>A0A4Z1PMQ8_9PEZI</name>
<dbReference type="GO" id="GO:0016616">
    <property type="term" value="F:oxidoreductase activity, acting on the CH-OH group of donors, NAD or NADP as acceptor"/>
    <property type="evidence" value="ECO:0007669"/>
    <property type="project" value="TreeGrafter"/>
</dbReference>
<keyword evidence="4" id="KW-1185">Reference proteome</keyword>
<dbReference type="GO" id="GO:0005737">
    <property type="term" value="C:cytoplasm"/>
    <property type="evidence" value="ECO:0007669"/>
    <property type="project" value="TreeGrafter"/>
</dbReference>
<accession>A0A4Z1PMQ8</accession>
<evidence type="ECO:0000256" key="2">
    <source>
        <dbReference type="ARBA" id="ARBA00023002"/>
    </source>
</evidence>
<dbReference type="PANTHER" id="PTHR44229">
    <property type="entry name" value="15-HYDROXYPROSTAGLANDIN DEHYDROGENASE [NAD(+)]"/>
    <property type="match status" value="1"/>
</dbReference>
<dbReference type="STRING" id="86259.A0A4Z1PMQ8"/>
<dbReference type="EMBL" id="SNSC02000006">
    <property type="protein sequence ID" value="TID23514.1"/>
    <property type="molecule type" value="Genomic_DNA"/>
</dbReference>
<dbReference type="InterPro" id="IPR036291">
    <property type="entry name" value="NAD(P)-bd_dom_sf"/>
</dbReference>
<evidence type="ECO:0000313" key="3">
    <source>
        <dbReference type="EMBL" id="TID23514.1"/>
    </source>
</evidence>
<organism evidence="3 4">
    <name type="scientific">Venturia nashicola</name>
    <dbReference type="NCBI Taxonomy" id="86259"/>
    <lineage>
        <taxon>Eukaryota</taxon>
        <taxon>Fungi</taxon>
        <taxon>Dikarya</taxon>
        <taxon>Ascomycota</taxon>
        <taxon>Pezizomycotina</taxon>
        <taxon>Dothideomycetes</taxon>
        <taxon>Pleosporomycetidae</taxon>
        <taxon>Venturiales</taxon>
        <taxon>Venturiaceae</taxon>
        <taxon>Venturia</taxon>
    </lineage>
</organism>
<protein>
    <submittedName>
        <fullName evidence="3">NAD-dependent 15-hydroxyprostaglandin dehydrogenase</fullName>
    </submittedName>
</protein>
<dbReference type="PANTHER" id="PTHR44229:SF4">
    <property type="entry name" value="15-HYDROXYPROSTAGLANDIN DEHYDROGENASE [NAD(+)]"/>
    <property type="match status" value="1"/>
</dbReference>
<comment type="caution">
    <text evidence="3">The sequence shown here is derived from an EMBL/GenBank/DDBJ whole genome shotgun (WGS) entry which is preliminary data.</text>
</comment>
<proteinExistence type="inferred from homology"/>
<comment type="similarity">
    <text evidence="1">Belongs to the short-chain dehydrogenases/reductases (SDR) family.</text>
</comment>
<evidence type="ECO:0000256" key="1">
    <source>
        <dbReference type="ARBA" id="ARBA00006484"/>
    </source>
</evidence>
<dbReference type="Gene3D" id="3.40.50.720">
    <property type="entry name" value="NAD(P)-binding Rossmann-like Domain"/>
    <property type="match status" value="1"/>
</dbReference>
<gene>
    <name evidence="3" type="ORF">E6O75_ATG03150</name>
</gene>
<dbReference type="FunFam" id="3.40.50.720:FF:000643">
    <property type="entry name" value="Short chain dehydrogenase/reductase family oxidoreductase, putative"/>
    <property type="match status" value="1"/>
</dbReference>
<dbReference type="AlphaFoldDB" id="A0A4Z1PMQ8"/>
<sequence>MPVQASFSVQGRRALITGAGSGINYCFAKLLLSKGCSVLIADIALRPEAQKLIDEHSTDSPRAVYHKTDVTDWPQLESAFQACIKEFGGIDIVGPGAGVFEPPWSNFWFPPGDPESKDTKDGNSYKTLDINLNHPIRATQIAISHFLNPNDPRDKVSLQNPKRVVLTSSVAGQGANLTVPLYFVSKHGISAFTRSLAELDGTEGIRVNAVAPGVVKTPLFTENPHKMRWISEETDMWITPEQIAEQMLRLLEDPELVGGTVLEVGQSHQRVVPMFNNPGPGVITVGMRSSNAQIAIAEAHEKLATKGWGQ</sequence>
<dbReference type="Proteomes" id="UP000298493">
    <property type="component" value="Unassembled WGS sequence"/>
</dbReference>